<evidence type="ECO:0000256" key="3">
    <source>
        <dbReference type="ARBA" id="ARBA00022960"/>
    </source>
</evidence>
<dbReference type="GO" id="GO:0008360">
    <property type="term" value="P:regulation of cell shape"/>
    <property type="evidence" value="ECO:0007669"/>
    <property type="project" value="UniProtKB-KW"/>
</dbReference>
<dbReference type="KEGG" id="wjo:FOL01_1432"/>
<dbReference type="NCBIfam" id="TIGR00219">
    <property type="entry name" value="mreC"/>
    <property type="match status" value="1"/>
</dbReference>
<comment type="similarity">
    <text evidence="1 5">Belongs to the MreC family.</text>
</comment>
<feature type="domain" description="Rod shape-determining protein MreC beta-barrel core" evidence="7">
    <location>
        <begin position="129"/>
        <end position="281"/>
    </location>
</feature>
<dbReference type="Gene3D" id="2.40.10.340">
    <property type="entry name" value="Rod shape-determining protein MreC, domain 1"/>
    <property type="match status" value="1"/>
</dbReference>
<evidence type="ECO:0000256" key="4">
    <source>
        <dbReference type="ARBA" id="ARBA00032089"/>
    </source>
</evidence>
<accession>A0A1L6RCM9</accession>
<dbReference type="InterPro" id="IPR042175">
    <property type="entry name" value="Cell/Rod_MreC_2"/>
</dbReference>
<name>A0A1L6RCM9_9LACO</name>
<dbReference type="PANTHER" id="PTHR34138">
    <property type="entry name" value="CELL SHAPE-DETERMINING PROTEIN MREC"/>
    <property type="match status" value="1"/>
</dbReference>
<keyword evidence="9" id="KW-1185">Reference proteome</keyword>
<evidence type="ECO:0000256" key="1">
    <source>
        <dbReference type="ARBA" id="ARBA00009369"/>
    </source>
</evidence>
<dbReference type="Gene3D" id="2.40.10.350">
    <property type="entry name" value="Rod shape-determining protein MreC, domain 2"/>
    <property type="match status" value="1"/>
</dbReference>
<evidence type="ECO:0000313" key="9">
    <source>
        <dbReference type="Proteomes" id="UP000185473"/>
    </source>
</evidence>
<dbReference type="InterPro" id="IPR055342">
    <property type="entry name" value="MreC_beta-barrel_core"/>
</dbReference>
<dbReference type="PANTHER" id="PTHR34138:SF1">
    <property type="entry name" value="CELL SHAPE-DETERMINING PROTEIN MREC"/>
    <property type="match status" value="1"/>
</dbReference>
<dbReference type="GO" id="GO:0005886">
    <property type="term" value="C:plasma membrane"/>
    <property type="evidence" value="ECO:0007669"/>
    <property type="project" value="TreeGrafter"/>
</dbReference>
<dbReference type="InterPro" id="IPR042177">
    <property type="entry name" value="Cell/Rod_1"/>
</dbReference>
<dbReference type="PIRSF" id="PIRSF038471">
    <property type="entry name" value="MreC"/>
    <property type="match status" value="1"/>
</dbReference>
<comment type="function">
    <text evidence="5">Involved in formation and maintenance of cell shape.</text>
</comment>
<keyword evidence="6" id="KW-0175">Coiled coil</keyword>
<feature type="coiled-coil region" evidence="6">
    <location>
        <begin position="85"/>
        <end position="119"/>
    </location>
</feature>
<keyword evidence="3 5" id="KW-0133">Cell shape</keyword>
<protein>
    <recommendedName>
        <fullName evidence="2 5">Cell shape-determining protein MreC</fullName>
    </recommendedName>
    <alternativeName>
        <fullName evidence="4 5">Cell shape protein MreC</fullName>
    </alternativeName>
</protein>
<dbReference type="STRING" id="1631871.FOL01_1432"/>
<dbReference type="AlphaFoldDB" id="A0A1L6RCM9"/>
<evidence type="ECO:0000256" key="5">
    <source>
        <dbReference type="PIRNR" id="PIRNR038471"/>
    </source>
</evidence>
<dbReference type="EMBL" id="CP014332">
    <property type="protein sequence ID" value="APS42291.1"/>
    <property type="molecule type" value="Genomic_DNA"/>
</dbReference>
<dbReference type="Pfam" id="PF04085">
    <property type="entry name" value="MreC"/>
    <property type="match status" value="1"/>
</dbReference>
<dbReference type="Proteomes" id="UP000185473">
    <property type="component" value="Chromosome"/>
</dbReference>
<dbReference type="InterPro" id="IPR007221">
    <property type="entry name" value="MreC"/>
</dbReference>
<sequence>MFKMKNIFTSRRLVIGVIVVIVAIGAITLGARAHNSEKEPSLPVRVISDVSGWTSNIVNTPIRAVKGGFDSIDELMNTYQENGRLTKKVDDLAQTKVQLQVLQQENRALKDQLKISNTLTDYKVVNAVVTSRSPSSWQTQLIIDKGTNAGLKKGLSVMGSGGLIGRITQVNTTNAKVELISDNSQVSDRFAIRVQNGDGETVDGIVTSFNQSKNLIVMGQITSSVSVKKGDLVTTSGLGGVTPSGLYVGKVEKVGSDNYGLSKKIYIKPATDFNNIPVVSVAIP</sequence>
<evidence type="ECO:0000259" key="7">
    <source>
        <dbReference type="Pfam" id="PF04085"/>
    </source>
</evidence>
<evidence type="ECO:0000313" key="8">
    <source>
        <dbReference type="EMBL" id="APS42291.1"/>
    </source>
</evidence>
<evidence type="ECO:0000256" key="6">
    <source>
        <dbReference type="SAM" id="Coils"/>
    </source>
</evidence>
<proteinExistence type="inferred from homology"/>
<reference evidence="8 9" key="1">
    <citation type="submission" date="2016-02" db="EMBL/GenBank/DDBJ databases">
        <title>Complete Genome Sequence of Weissella jogaejeotgali FOL01.</title>
        <authorList>
            <person name="Lee J.-H."/>
            <person name="Ku H.-J."/>
        </authorList>
    </citation>
    <scope>NUCLEOTIDE SEQUENCE [LARGE SCALE GENOMIC DNA]</scope>
    <source>
        <strain evidence="8 9">FOL01</strain>
    </source>
</reference>
<organism evidence="8 9">
    <name type="scientific">Weissella jogaejeotgali</name>
    <dbReference type="NCBI Taxonomy" id="1631871"/>
    <lineage>
        <taxon>Bacteria</taxon>
        <taxon>Bacillati</taxon>
        <taxon>Bacillota</taxon>
        <taxon>Bacilli</taxon>
        <taxon>Lactobacillales</taxon>
        <taxon>Lactobacillaceae</taxon>
        <taxon>Weissella</taxon>
    </lineage>
</organism>
<gene>
    <name evidence="8" type="ORF">FOL01_1432</name>
</gene>
<evidence type="ECO:0000256" key="2">
    <source>
        <dbReference type="ARBA" id="ARBA00013855"/>
    </source>
</evidence>